<feature type="region of interest" description="Disordered" evidence="1">
    <location>
        <begin position="205"/>
        <end position="253"/>
    </location>
</feature>
<evidence type="ECO:0000313" key="2">
    <source>
        <dbReference type="EMBL" id="OQE19176.1"/>
    </source>
</evidence>
<feature type="compositionally biased region" description="Low complexity" evidence="1">
    <location>
        <begin position="239"/>
        <end position="253"/>
    </location>
</feature>
<accession>A0A1V6SYY9</accession>
<dbReference type="STRING" id="303698.A0A1V6SYY9"/>
<gene>
    <name evidence="2" type="ORF">PENSTE_c016G03879</name>
</gene>
<proteinExistence type="predicted"/>
<comment type="caution">
    <text evidence="2">The sequence shown here is derived from an EMBL/GenBank/DDBJ whole genome shotgun (WGS) entry which is preliminary data.</text>
</comment>
<protein>
    <submittedName>
        <fullName evidence="2">Uncharacterized protein</fullName>
    </submittedName>
</protein>
<organism evidence="2 3">
    <name type="scientific">Penicillium steckii</name>
    <dbReference type="NCBI Taxonomy" id="303698"/>
    <lineage>
        <taxon>Eukaryota</taxon>
        <taxon>Fungi</taxon>
        <taxon>Dikarya</taxon>
        <taxon>Ascomycota</taxon>
        <taxon>Pezizomycotina</taxon>
        <taxon>Eurotiomycetes</taxon>
        <taxon>Eurotiomycetidae</taxon>
        <taxon>Eurotiales</taxon>
        <taxon>Aspergillaceae</taxon>
        <taxon>Penicillium</taxon>
    </lineage>
</organism>
<evidence type="ECO:0000313" key="3">
    <source>
        <dbReference type="Proteomes" id="UP000191285"/>
    </source>
</evidence>
<dbReference type="Proteomes" id="UP000191285">
    <property type="component" value="Unassembled WGS sequence"/>
</dbReference>
<keyword evidence="3" id="KW-1185">Reference proteome</keyword>
<dbReference type="EMBL" id="MLKD01000016">
    <property type="protein sequence ID" value="OQE19176.1"/>
    <property type="molecule type" value="Genomic_DNA"/>
</dbReference>
<dbReference type="AlphaFoldDB" id="A0A1V6SYY9"/>
<evidence type="ECO:0000256" key="1">
    <source>
        <dbReference type="SAM" id="MobiDB-lite"/>
    </source>
</evidence>
<dbReference type="OrthoDB" id="4326688at2759"/>
<reference evidence="3" key="1">
    <citation type="journal article" date="2017" name="Nat. Microbiol.">
        <title>Global analysis of biosynthetic gene clusters reveals vast potential of secondary metabolite production in Penicillium species.</title>
        <authorList>
            <person name="Nielsen J.C."/>
            <person name="Grijseels S."/>
            <person name="Prigent S."/>
            <person name="Ji B."/>
            <person name="Dainat J."/>
            <person name="Nielsen K.F."/>
            <person name="Frisvad J.C."/>
            <person name="Workman M."/>
            <person name="Nielsen J."/>
        </authorList>
    </citation>
    <scope>NUCLEOTIDE SEQUENCE [LARGE SCALE GENOMIC DNA]</scope>
    <source>
        <strain evidence="3">IBT 24891</strain>
    </source>
</reference>
<feature type="non-terminal residue" evidence="2">
    <location>
        <position position="1"/>
    </location>
</feature>
<name>A0A1V6SYY9_9EURO</name>
<sequence>IYPLNLTQNACKYRASQSLNDREVFIQLLLRLDETVNTSPFGQVDINGNAYPELELRFLEDTGSQIMCIFNNDMLNLMGGDVQFSTAPFKHIMGYQSFGTASGRQFVAKIIAVQVNMMGFNEFGNSVLMTDWTTIGCAVFDQNEQAPNGPRNRLNGPWLRKALYTGTAPTLFPSLFVGLNKGDLTAGDMLPAIRSSQRAAPEFLRPQSGVGWRQDPLSGLYYPGPDRRVQGKLLPQPAGSDSSSGSSTPTGPS</sequence>